<proteinExistence type="predicted"/>
<dbReference type="EMBL" id="SRLO01000748">
    <property type="protein sequence ID" value="TNN47312.1"/>
    <property type="molecule type" value="Genomic_DNA"/>
</dbReference>
<gene>
    <name evidence="2" type="ORF">EYF80_042492</name>
</gene>
<comment type="caution">
    <text evidence="2">The sequence shown here is derived from an EMBL/GenBank/DDBJ whole genome shotgun (WGS) entry which is preliminary data.</text>
</comment>
<organism evidence="2 3">
    <name type="scientific">Liparis tanakae</name>
    <name type="common">Tanaka's snailfish</name>
    <dbReference type="NCBI Taxonomy" id="230148"/>
    <lineage>
        <taxon>Eukaryota</taxon>
        <taxon>Metazoa</taxon>
        <taxon>Chordata</taxon>
        <taxon>Craniata</taxon>
        <taxon>Vertebrata</taxon>
        <taxon>Euteleostomi</taxon>
        <taxon>Actinopterygii</taxon>
        <taxon>Neopterygii</taxon>
        <taxon>Teleostei</taxon>
        <taxon>Neoteleostei</taxon>
        <taxon>Acanthomorphata</taxon>
        <taxon>Eupercaria</taxon>
        <taxon>Perciformes</taxon>
        <taxon>Cottioidei</taxon>
        <taxon>Cottales</taxon>
        <taxon>Liparidae</taxon>
        <taxon>Liparis</taxon>
    </lineage>
</organism>
<dbReference type="Proteomes" id="UP000314294">
    <property type="component" value="Unassembled WGS sequence"/>
</dbReference>
<feature type="compositionally biased region" description="Basic and acidic residues" evidence="1">
    <location>
        <begin position="75"/>
        <end position="90"/>
    </location>
</feature>
<name>A0A4Z2G445_9TELE</name>
<feature type="region of interest" description="Disordered" evidence="1">
    <location>
        <begin position="68"/>
        <end position="144"/>
    </location>
</feature>
<feature type="compositionally biased region" description="Polar residues" evidence="1">
    <location>
        <begin position="91"/>
        <end position="107"/>
    </location>
</feature>
<evidence type="ECO:0000313" key="2">
    <source>
        <dbReference type="EMBL" id="TNN47312.1"/>
    </source>
</evidence>
<sequence>MRGDGLVLRLMPAGAPATSFCESAAHEAHEARELISELISDLISGRRGWAAAACPQSSRPTPILTRLAAGGNDGPETRPGVERSDVHRLFTDTSPTLHRLFTDSSPTLHRLFTQPEELPDPPSARCPGVPQMSWSSHDKHPEDT</sequence>
<reference evidence="2 3" key="1">
    <citation type="submission" date="2019-03" db="EMBL/GenBank/DDBJ databases">
        <title>First draft genome of Liparis tanakae, snailfish: a comprehensive survey of snailfish specific genes.</title>
        <authorList>
            <person name="Kim W."/>
            <person name="Song I."/>
            <person name="Jeong J.-H."/>
            <person name="Kim D."/>
            <person name="Kim S."/>
            <person name="Ryu S."/>
            <person name="Song J.Y."/>
            <person name="Lee S.K."/>
        </authorList>
    </citation>
    <scope>NUCLEOTIDE SEQUENCE [LARGE SCALE GENOMIC DNA]</scope>
    <source>
        <tissue evidence="2">Muscle</tissue>
    </source>
</reference>
<accession>A0A4Z2G445</accession>
<evidence type="ECO:0000313" key="3">
    <source>
        <dbReference type="Proteomes" id="UP000314294"/>
    </source>
</evidence>
<evidence type="ECO:0000256" key="1">
    <source>
        <dbReference type="SAM" id="MobiDB-lite"/>
    </source>
</evidence>
<keyword evidence="3" id="KW-1185">Reference proteome</keyword>
<dbReference type="AlphaFoldDB" id="A0A4Z2G445"/>
<protein>
    <submittedName>
        <fullName evidence="2">Uncharacterized protein</fullName>
    </submittedName>
</protein>